<name>A0ABQ1RGQ0_9MICO</name>
<reference evidence="8" key="1">
    <citation type="journal article" date="2019" name="Int. J. Syst. Evol. Microbiol.">
        <title>The Global Catalogue of Microorganisms (GCM) 10K type strain sequencing project: providing services to taxonomists for standard genome sequencing and annotation.</title>
        <authorList>
            <consortium name="The Broad Institute Genomics Platform"/>
            <consortium name="The Broad Institute Genome Sequencing Center for Infectious Disease"/>
            <person name="Wu L."/>
            <person name="Ma J."/>
        </authorList>
    </citation>
    <scope>NUCLEOTIDE SEQUENCE [LARGE SCALE GENOMIC DNA]</scope>
    <source>
        <strain evidence="8">CCM 7640</strain>
    </source>
</reference>
<dbReference type="InterPro" id="IPR016171">
    <property type="entry name" value="Vanillyl_alc_oxidase_C-sub2"/>
</dbReference>
<keyword evidence="4" id="KW-0560">Oxidoreductase</keyword>
<dbReference type="InterPro" id="IPR016170">
    <property type="entry name" value="Cytok_DH_C_sf"/>
</dbReference>
<protein>
    <submittedName>
        <fullName evidence="7">4-cresol dehydrogenase</fullName>
    </submittedName>
</protein>
<keyword evidence="8" id="KW-1185">Reference proteome</keyword>
<evidence type="ECO:0000256" key="5">
    <source>
        <dbReference type="SAM" id="MobiDB-lite"/>
    </source>
</evidence>
<dbReference type="PROSITE" id="PS51387">
    <property type="entry name" value="FAD_PCMH"/>
    <property type="match status" value="1"/>
</dbReference>
<dbReference type="RefSeq" id="WP_188435138.1">
    <property type="nucleotide sequence ID" value="NZ_BMCM01000001.1"/>
</dbReference>
<dbReference type="InterPro" id="IPR016166">
    <property type="entry name" value="FAD-bd_PCMH"/>
</dbReference>
<evidence type="ECO:0000256" key="3">
    <source>
        <dbReference type="ARBA" id="ARBA00022827"/>
    </source>
</evidence>
<dbReference type="SUPFAM" id="SSF56176">
    <property type="entry name" value="FAD-binding/transporter-associated domain-like"/>
    <property type="match status" value="1"/>
</dbReference>
<dbReference type="Gene3D" id="3.40.462.10">
    <property type="entry name" value="FAD-linked oxidases, C-terminal domain"/>
    <property type="match status" value="1"/>
</dbReference>
<evidence type="ECO:0000256" key="2">
    <source>
        <dbReference type="ARBA" id="ARBA00022630"/>
    </source>
</evidence>
<organism evidence="7 8">
    <name type="scientific">Microbacterium murale</name>
    <dbReference type="NCBI Taxonomy" id="1081040"/>
    <lineage>
        <taxon>Bacteria</taxon>
        <taxon>Bacillati</taxon>
        <taxon>Actinomycetota</taxon>
        <taxon>Actinomycetes</taxon>
        <taxon>Micrococcales</taxon>
        <taxon>Microbacteriaceae</taxon>
        <taxon>Microbacterium</taxon>
    </lineage>
</organism>
<keyword evidence="2" id="KW-0285">Flavoprotein</keyword>
<proteinExistence type="predicted"/>
<dbReference type="InterPro" id="IPR016164">
    <property type="entry name" value="FAD-linked_Oxase-like_C"/>
</dbReference>
<dbReference type="InterPro" id="IPR016169">
    <property type="entry name" value="FAD-bd_PCMH_sub2"/>
</dbReference>
<evidence type="ECO:0000256" key="1">
    <source>
        <dbReference type="ARBA" id="ARBA00001974"/>
    </source>
</evidence>
<accession>A0ABQ1RGQ0</accession>
<dbReference type="Proteomes" id="UP000629365">
    <property type="component" value="Unassembled WGS sequence"/>
</dbReference>
<dbReference type="InterPro" id="IPR016167">
    <property type="entry name" value="FAD-bd_PCMH_sub1"/>
</dbReference>
<keyword evidence="3" id="KW-0274">FAD</keyword>
<dbReference type="PANTHER" id="PTHR11748">
    <property type="entry name" value="D-LACTATE DEHYDROGENASE"/>
    <property type="match status" value="1"/>
</dbReference>
<feature type="region of interest" description="Disordered" evidence="5">
    <location>
        <begin position="273"/>
        <end position="297"/>
    </location>
</feature>
<dbReference type="EMBL" id="BMCM01000001">
    <property type="protein sequence ID" value="GGD65984.1"/>
    <property type="molecule type" value="Genomic_DNA"/>
</dbReference>
<dbReference type="Pfam" id="PF01565">
    <property type="entry name" value="FAD_binding_4"/>
    <property type="match status" value="1"/>
</dbReference>
<dbReference type="Gene3D" id="1.10.45.10">
    <property type="entry name" value="Vanillyl-alcohol Oxidase, Chain A, domain 4"/>
    <property type="match status" value="1"/>
</dbReference>
<comment type="caution">
    <text evidence="7">The sequence shown here is derived from an EMBL/GenBank/DDBJ whole genome shotgun (WGS) entry which is preliminary data.</text>
</comment>
<dbReference type="InterPro" id="IPR036318">
    <property type="entry name" value="FAD-bd_PCMH-like_sf"/>
</dbReference>
<dbReference type="InterPro" id="IPR004113">
    <property type="entry name" value="FAD-bd_oxidored_4_C"/>
</dbReference>
<evidence type="ECO:0000259" key="6">
    <source>
        <dbReference type="PROSITE" id="PS51387"/>
    </source>
</evidence>
<dbReference type="SUPFAM" id="SSF55103">
    <property type="entry name" value="FAD-linked oxidases, C-terminal domain"/>
    <property type="match status" value="1"/>
</dbReference>
<sequence length="516" mass="54875">MSIAQGAEVQVASEQLRARLADIVGADHVLIGDDAAEFLDPWATSLTPTPEPAVVVQPASVEEVQAIVRIAAEAGVPVWPSSQGRNYGYGGAAPVVGGSISLNLRRMNQVLELDEQGGYAIVEPGVSFTELHAEISKRGAKLWISTPDLGWGSVVGNTAEHGVGYTEFGDHASAVAGMEVVLPDGTVLRTGLWALPNNALGARAKRGFGPSIDSLFLQSNFGIITKLGIWLAPQPEAFTVGSVILDDAARIPALIDALGPLVQDGTIQGHPLIVSSPEPEGGRMAPWDDTSGGSKKQKMSAVFPPGRVNARVGFYGRPSLISAREAIVREAVAHIPGAIVDLRTYPGDVDPHEVHPLDLVPAGIPNQFLLDMLRKHFGPTVGHFDFSPIIPFTGEAAAQHEAMVMEILDKHDLVAGFGWIAQSRTLIGACMIIFDSSDPEEAARARAAADEMIDRAAEWGWSEYRGHVTIQDRIASLYSAGDGALHRFYSRLKDAVDPAGILAPGSHGIWPSERTH</sequence>
<dbReference type="PANTHER" id="PTHR11748:SF114">
    <property type="entry name" value="ARYL-ALCOHOL OXIDASE VANILLYL-ALCOHOL OXIDASE (AFU_ORTHOLOGUE AFUA_3G09500)-RELATED"/>
    <property type="match status" value="1"/>
</dbReference>
<evidence type="ECO:0000313" key="8">
    <source>
        <dbReference type="Proteomes" id="UP000629365"/>
    </source>
</evidence>
<feature type="domain" description="FAD-binding PCMH-type" evidence="6">
    <location>
        <begin position="48"/>
        <end position="234"/>
    </location>
</feature>
<gene>
    <name evidence="7" type="ORF">GCM10007269_06490</name>
</gene>
<dbReference type="Pfam" id="PF02913">
    <property type="entry name" value="FAD-oxidase_C"/>
    <property type="match status" value="1"/>
</dbReference>
<evidence type="ECO:0000313" key="7">
    <source>
        <dbReference type="EMBL" id="GGD65984.1"/>
    </source>
</evidence>
<dbReference type="Gene3D" id="3.30.465.10">
    <property type="match status" value="1"/>
</dbReference>
<evidence type="ECO:0000256" key="4">
    <source>
        <dbReference type="ARBA" id="ARBA00023002"/>
    </source>
</evidence>
<comment type="cofactor">
    <cofactor evidence="1">
        <name>FAD</name>
        <dbReference type="ChEBI" id="CHEBI:57692"/>
    </cofactor>
</comment>
<dbReference type="Gene3D" id="3.30.43.10">
    <property type="entry name" value="Uridine Diphospho-n-acetylenolpyruvylglucosamine Reductase, domain 2"/>
    <property type="match status" value="1"/>
</dbReference>
<dbReference type="InterPro" id="IPR006094">
    <property type="entry name" value="Oxid_FAD_bind_N"/>
</dbReference>